<evidence type="ECO:0000313" key="8">
    <source>
        <dbReference type="EMBL" id="KFM83568.1"/>
    </source>
</evidence>
<feature type="non-terminal residue" evidence="7">
    <location>
        <position position="76"/>
    </location>
</feature>
<dbReference type="EMBL" id="KK116626">
    <property type="protein sequence ID" value="KFM68303.1"/>
    <property type="molecule type" value="Genomic_DNA"/>
</dbReference>
<dbReference type="GO" id="GO:0016020">
    <property type="term" value="C:membrane"/>
    <property type="evidence" value="ECO:0007669"/>
    <property type="project" value="UniProtKB-SubCell"/>
</dbReference>
<dbReference type="STRING" id="407821.A0A087TT64"/>
<keyword evidence="5" id="KW-0472">Membrane</keyword>
<evidence type="ECO:0000256" key="5">
    <source>
        <dbReference type="ARBA" id="ARBA00023136"/>
    </source>
</evidence>
<organism evidence="7 9">
    <name type="scientific">Stegodyphus mimosarum</name>
    <name type="common">African social velvet spider</name>
    <dbReference type="NCBI Taxonomy" id="407821"/>
    <lineage>
        <taxon>Eukaryota</taxon>
        <taxon>Metazoa</taxon>
        <taxon>Ecdysozoa</taxon>
        <taxon>Arthropoda</taxon>
        <taxon>Chelicerata</taxon>
        <taxon>Arachnida</taxon>
        <taxon>Araneae</taxon>
        <taxon>Araneomorphae</taxon>
        <taxon>Entelegynae</taxon>
        <taxon>Eresoidea</taxon>
        <taxon>Eresidae</taxon>
        <taxon>Stegodyphus</taxon>
    </lineage>
</organism>
<keyword evidence="9" id="KW-1185">Reference proteome</keyword>
<evidence type="ECO:0000256" key="6">
    <source>
        <dbReference type="SAM" id="MobiDB-lite"/>
    </source>
</evidence>
<keyword evidence="3" id="KW-0812">Transmembrane</keyword>
<sequence length="76" mass="8696">MESPDSLTYQKSDDTSLEGDISGRPTGQENAEYHTLDEPVKETILRDLKAVGTKFYHVLYPKQKKALLKDWDLWGP</sequence>
<dbReference type="Proteomes" id="UP000054359">
    <property type="component" value="Unassembled WGS sequence"/>
</dbReference>
<feature type="compositionally biased region" description="Polar residues" evidence="6">
    <location>
        <begin position="1"/>
        <end position="10"/>
    </location>
</feature>
<feature type="region of interest" description="Disordered" evidence="6">
    <location>
        <begin position="1"/>
        <end position="34"/>
    </location>
</feature>
<evidence type="ECO:0000256" key="3">
    <source>
        <dbReference type="ARBA" id="ARBA00022692"/>
    </source>
</evidence>
<comment type="similarity">
    <text evidence="2">Belongs to the YIP1 family.</text>
</comment>
<accession>A0A087TT64</accession>
<dbReference type="EMBL" id="KL868542">
    <property type="protein sequence ID" value="KFM83568.1"/>
    <property type="molecule type" value="Genomic_DNA"/>
</dbReference>
<evidence type="ECO:0000313" key="9">
    <source>
        <dbReference type="Proteomes" id="UP000054359"/>
    </source>
</evidence>
<dbReference type="PANTHER" id="PTHR21236">
    <property type="entry name" value="GOLGI MEMBRANE PROTEIN YIP1"/>
    <property type="match status" value="1"/>
</dbReference>
<gene>
    <name evidence="8" type="ORF">X975_15471</name>
    <name evidence="7" type="ORF">X975_17986</name>
</gene>
<evidence type="ECO:0000256" key="2">
    <source>
        <dbReference type="ARBA" id="ARBA00010596"/>
    </source>
</evidence>
<keyword evidence="4" id="KW-1133">Transmembrane helix</keyword>
<evidence type="ECO:0000256" key="1">
    <source>
        <dbReference type="ARBA" id="ARBA00004141"/>
    </source>
</evidence>
<comment type="subcellular location">
    <subcellularLocation>
        <location evidence="1">Membrane</location>
        <topology evidence="1">Multi-pass membrane protein</topology>
    </subcellularLocation>
</comment>
<dbReference type="GO" id="GO:0005802">
    <property type="term" value="C:trans-Golgi network"/>
    <property type="evidence" value="ECO:0007669"/>
    <property type="project" value="TreeGrafter"/>
</dbReference>
<dbReference type="AlphaFoldDB" id="A0A087TT64"/>
<evidence type="ECO:0000313" key="7">
    <source>
        <dbReference type="EMBL" id="KFM68303.1"/>
    </source>
</evidence>
<dbReference type="OrthoDB" id="411251at2759"/>
<proteinExistence type="inferred from homology"/>
<evidence type="ECO:0000256" key="4">
    <source>
        <dbReference type="ARBA" id="ARBA00022989"/>
    </source>
</evidence>
<dbReference type="InterPro" id="IPR045231">
    <property type="entry name" value="Yip1/4-like"/>
</dbReference>
<dbReference type="GO" id="GO:0006888">
    <property type="term" value="P:endoplasmic reticulum to Golgi vesicle-mediated transport"/>
    <property type="evidence" value="ECO:0007669"/>
    <property type="project" value="InterPro"/>
</dbReference>
<reference evidence="7 9" key="1">
    <citation type="submission" date="2013-11" db="EMBL/GenBank/DDBJ databases">
        <title>Genome sequencing of Stegodyphus mimosarum.</title>
        <authorList>
            <person name="Bechsgaard J."/>
        </authorList>
    </citation>
    <scope>NUCLEOTIDE SEQUENCE [LARGE SCALE GENOMIC DNA]</scope>
</reference>
<dbReference type="PANTHER" id="PTHR21236:SF1">
    <property type="entry name" value="PROTEIN YIPF6"/>
    <property type="match status" value="1"/>
</dbReference>
<name>A0A087TT64_STEMI</name>
<protein>
    <submittedName>
        <fullName evidence="7">Protein YIPF6</fullName>
    </submittedName>
</protein>